<evidence type="ECO:0000313" key="2">
    <source>
        <dbReference type="Proteomes" id="UP000309788"/>
    </source>
</evidence>
<dbReference type="RefSeq" id="WP_138280246.1">
    <property type="nucleotide sequence ID" value="NZ_BMGE01000001.1"/>
</dbReference>
<accession>A0A5R9KK19</accession>
<keyword evidence="2" id="KW-1185">Reference proteome</keyword>
<organism evidence="1 2">
    <name type="scientific">Dyadobacter sediminis</name>
    <dbReference type="NCBI Taxonomy" id="1493691"/>
    <lineage>
        <taxon>Bacteria</taxon>
        <taxon>Pseudomonadati</taxon>
        <taxon>Bacteroidota</taxon>
        <taxon>Cytophagia</taxon>
        <taxon>Cytophagales</taxon>
        <taxon>Spirosomataceae</taxon>
        <taxon>Dyadobacter</taxon>
    </lineage>
</organism>
<comment type="caution">
    <text evidence="1">The sequence shown here is derived from an EMBL/GenBank/DDBJ whole genome shotgun (WGS) entry which is preliminary data.</text>
</comment>
<dbReference type="EMBL" id="VCEI01000011">
    <property type="protein sequence ID" value="TLU96553.1"/>
    <property type="molecule type" value="Genomic_DNA"/>
</dbReference>
<evidence type="ECO:0000313" key="1">
    <source>
        <dbReference type="EMBL" id="TLU96553.1"/>
    </source>
</evidence>
<gene>
    <name evidence="1" type="ORF">FEM55_05325</name>
</gene>
<reference evidence="1 2" key="1">
    <citation type="submission" date="2019-05" db="EMBL/GenBank/DDBJ databases">
        <authorList>
            <person name="Qu J.-H."/>
        </authorList>
    </citation>
    <scope>NUCLEOTIDE SEQUENCE [LARGE SCALE GENOMIC DNA]</scope>
    <source>
        <strain evidence="1 2">Z12</strain>
    </source>
</reference>
<proteinExistence type="predicted"/>
<dbReference type="AlphaFoldDB" id="A0A5R9KK19"/>
<sequence length="110" mass="13260">MDYIDVNQHLVNEQISQAQANLAHWEIFSSPDIDKESNYYRLYSDPFDKAFKEKFMDMLREDRQTAKIPNLSSEDYDMLFLKYLQMNKGQVYNVGMEYKNLYYRCINETV</sequence>
<protein>
    <submittedName>
        <fullName evidence="1">Uncharacterized protein</fullName>
    </submittedName>
</protein>
<dbReference type="Proteomes" id="UP000309788">
    <property type="component" value="Unassembled WGS sequence"/>
</dbReference>
<name>A0A5R9KK19_9BACT</name>